<dbReference type="OrthoDB" id="10343488at2759"/>
<reference evidence="1 2" key="1">
    <citation type="submission" date="2015-01" db="EMBL/GenBank/DDBJ databases">
        <title>Evolution of Trichinella species and genotypes.</title>
        <authorList>
            <person name="Korhonen P.K."/>
            <person name="Edoardo P."/>
            <person name="Giuseppe L.R."/>
            <person name="Gasser R.B."/>
        </authorList>
    </citation>
    <scope>NUCLEOTIDE SEQUENCE [LARGE SCALE GENOMIC DNA]</scope>
    <source>
        <strain evidence="1">ISS37</strain>
    </source>
</reference>
<keyword evidence="2" id="KW-1185">Reference proteome</keyword>
<name>A0A0V0SKG0_9BILA</name>
<comment type="caution">
    <text evidence="1">The sequence shown here is derived from an EMBL/GenBank/DDBJ whole genome shotgun (WGS) entry which is preliminary data.</text>
</comment>
<proteinExistence type="predicted"/>
<accession>A0A0V0SKG0</accession>
<protein>
    <submittedName>
        <fullName evidence="1">Uncharacterized protein</fullName>
    </submittedName>
</protein>
<organism evidence="1 2">
    <name type="scientific">Trichinella nelsoni</name>
    <dbReference type="NCBI Taxonomy" id="6336"/>
    <lineage>
        <taxon>Eukaryota</taxon>
        <taxon>Metazoa</taxon>
        <taxon>Ecdysozoa</taxon>
        <taxon>Nematoda</taxon>
        <taxon>Enoplea</taxon>
        <taxon>Dorylaimia</taxon>
        <taxon>Trichinellida</taxon>
        <taxon>Trichinellidae</taxon>
        <taxon>Trichinella</taxon>
    </lineage>
</organism>
<gene>
    <name evidence="1" type="ORF">T07_8565</name>
</gene>
<dbReference type="EMBL" id="JYDL01000004">
    <property type="protein sequence ID" value="KRX27192.1"/>
    <property type="molecule type" value="Genomic_DNA"/>
</dbReference>
<evidence type="ECO:0000313" key="1">
    <source>
        <dbReference type="EMBL" id="KRX27192.1"/>
    </source>
</evidence>
<dbReference type="Proteomes" id="UP000054630">
    <property type="component" value="Unassembled WGS sequence"/>
</dbReference>
<sequence>MNAEKREYFMRKYRPLVEFLSFEIAVQRRTKDTVGNNMNYEYEIATYNLRNEISFTFLKNQIVSILKERLFQTIKKRHFPKFFICQR</sequence>
<dbReference type="AlphaFoldDB" id="A0A0V0SKG0"/>
<evidence type="ECO:0000313" key="2">
    <source>
        <dbReference type="Proteomes" id="UP000054630"/>
    </source>
</evidence>